<name>A0A0M7A2W0_9HYPH</name>
<proteinExistence type="predicted"/>
<dbReference type="PANTHER" id="PTHR42815">
    <property type="entry name" value="FAD-BINDING, PUTATIVE (AFU_ORTHOLOGUE AFUA_6G07600)-RELATED"/>
    <property type="match status" value="1"/>
</dbReference>
<dbReference type="SUPFAM" id="SSF50475">
    <property type="entry name" value="FMN-binding split barrel"/>
    <property type="match status" value="1"/>
</dbReference>
<reference evidence="3" key="1">
    <citation type="submission" date="2015-07" db="EMBL/GenBank/DDBJ databases">
        <authorList>
            <person name="Rodrigo-Torres Lidia"/>
            <person name="Arahal R.David."/>
        </authorList>
    </citation>
    <scope>NUCLEOTIDE SEQUENCE [LARGE SCALE GENOMIC DNA]</scope>
    <source>
        <strain evidence="3">CECT 5112</strain>
    </source>
</reference>
<dbReference type="Pfam" id="PF01243">
    <property type="entry name" value="PNPOx_N"/>
    <property type="match status" value="1"/>
</dbReference>
<dbReference type="Proteomes" id="UP000053235">
    <property type="component" value="Unassembled WGS sequence"/>
</dbReference>
<dbReference type="Gene3D" id="2.30.110.10">
    <property type="entry name" value="Electron Transport, Fmn-binding Protein, Chain A"/>
    <property type="match status" value="1"/>
</dbReference>
<sequence>MRSDADPFEALSGFITTAEELETVCGHPLPQIAEKELPALDEICQDFISRAPFCFVASANPDGHIDVSPKGDPAGFVKVLAPSLLAIPDRPGNRRLDTFHNLLKDPRIGLLFLIPGRGETLRIRGEGRLTTDPKLLESLSVQGRFPKLALAVQVHSAFMHCPKCVFRSGLWQPDAWPNTEGMADMNEAMVKHAKIALSPEEWFETLKEKGELDLW</sequence>
<dbReference type="EMBL" id="CXWD01000007">
    <property type="protein sequence ID" value="CTQ69209.1"/>
    <property type="molecule type" value="Genomic_DNA"/>
</dbReference>
<feature type="domain" description="Pyridoxamine 5'-phosphate oxidase N-terminal" evidence="1">
    <location>
        <begin position="41"/>
        <end position="144"/>
    </location>
</feature>
<dbReference type="InterPro" id="IPR024029">
    <property type="entry name" value="Pyridox_Oxase_FMN-dep"/>
</dbReference>
<evidence type="ECO:0000313" key="2">
    <source>
        <dbReference type="EMBL" id="CTQ69209.1"/>
    </source>
</evidence>
<evidence type="ECO:0000259" key="1">
    <source>
        <dbReference type="Pfam" id="PF01243"/>
    </source>
</evidence>
<evidence type="ECO:0000313" key="3">
    <source>
        <dbReference type="Proteomes" id="UP000053235"/>
    </source>
</evidence>
<dbReference type="PANTHER" id="PTHR42815:SF2">
    <property type="entry name" value="FAD-BINDING, PUTATIVE (AFU_ORTHOLOGUE AFUA_6G07600)-RELATED"/>
    <property type="match status" value="1"/>
</dbReference>
<dbReference type="NCBIfam" id="TIGR04025">
    <property type="entry name" value="PPOX_FMN_DR2398"/>
    <property type="match status" value="1"/>
</dbReference>
<protein>
    <submittedName>
        <fullName evidence="2">Pyridoxamine 5'-phosphate oxidase, FMN-binding family</fullName>
    </submittedName>
</protein>
<keyword evidence="3" id="KW-1185">Reference proteome</keyword>
<dbReference type="RefSeq" id="WP_055671715.1">
    <property type="nucleotide sequence ID" value="NZ_CXWD01000007.1"/>
</dbReference>
<dbReference type="STRING" id="388408.LAX5112_02023"/>
<accession>A0A0M7A2W0</accession>
<gene>
    <name evidence="2" type="ORF">LAX5112_02023</name>
</gene>
<dbReference type="InterPro" id="IPR012349">
    <property type="entry name" value="Split_barrel_FMN-bd"/>
</dbReference>
<organism evidence="2 3">
    <name type="scientific">Roseibium alexandrii</name>
    <dbReference type="NCBI Taxonomy" id="388408"/>
    <lineage>
        <taxon>Bacteria</taxon>
        <taxon>Pseudomonadati</taxon>
        <taxon>Pseudomonadota</taxon>
        <taxon>Alphaproteobacteria</taxon>
        <taxon>Hyphomicrobiales</taxon>
        <taxon>Stappiaceae</taxon>
        <taxon>Roseibium</taxon>
    </lineage>
</organism>
<dbReference type="InterPro" id="IPR011576">
    <property type="entry name" value="Pyridox_Oxase_N"/>
</dbReference>
<dbReference type="AlphaFoldDB" id="A0A0M7A2W0"/>